<evidence type="ECO:0000259" key="6">
    <source>
        <dbReference type="Pfam" id="PF04542"/>
    </source>
</evidence>
<reference evidence="9" key="1">
    <citation type="submission" date="2011-01" db="EMBL/GenBank/DDBJ databases">
        <title>Complete sequence of chromosome of Acidobacterium sp. MP5ACTX9.</title>
        <authorList>
            <consortium name="US DOE Joint Genome Institute"/>
            <person name="Lucas S."/>
            <person name="Copeland A."/>
            <person name="Lapidus A."/>
            <person name="Cheng J.-F."/>
            <person name="Goodwin L."/>
            <person name="Pitluck S."/>
            <person name="Teshima H."/>
            <person name="Detter J.C."/>
            <person name="Han C."/>
            <person name="Tapia R."/>
            <person name="Land M."/>
            <person name="Hauser L."/>
            <person name="Kyrpides N."/>
            <person name="Ivanova N."/>
            <person name="Ovchinnikova G."/>
            <person name="Pagani I."/>
            <person name="Rawat S.R."/>
            <person name="Mannisto M."/>
            <person name="Haggblom M.M."/>
            <person name="Woyke T."/>
        </authorList>
    </citation>
    <scope>NUCLEOTIDE SEQUENCE [LARGE SCALE GENOMIC DNA]</scope>
    <source>
        <strain evidence="9">MP5ACTX9</strain>
    </source>
</reference>
<dbReference type="HOGENOM" id="CLU_047691_3_4_0"/>
<evidence type="ECO:0000256" key="2">
    <source>
        <dbReference type="ARBA" id="ARBA00023015"/>
    </source>
</evidence>
<dbReference type="InterPro" id="IPR013249">
    <property type="entry name" value="RNA_pol_sigma70_r4_t2"/>
</dbReference>
<dbReference type="RefSeq" id="WP_013581181.1">
    <property type="nucleotide sequence ID" value="NC_015064.1"/>
</dbReference>
<dbReference type="SUPFAM" id="SSF88946">
    <property type="entry name" value="Sigma2 domain of RNA polymerase sigma factors"/>
    <property type="match status" value="1"/>
</dbReference>
<dbReference type="InterPro" id="IPR007627">
    <property type="entry name" value="RNA_pol_sigma70_r2"/>
</dbReference>
<dbReference type="OrthoDB" id="9795666at2"/>
<dbReference type="Proteomes" id="UP000000343">
    <property type="component" value="Chromosome"/>
</dbReference>
<evidence type="ECO:0000256" key="3">
    <source>
        <dbReference type="ARBA" id="ARBA00023082"/>
    </source>
</evidence>
<dbReference type="PANTHER" id="PTHR43133:SF8">
    <property type="entry name" value="RNA POLYMERASE SIGMA FACTOR HI_1459-RELATED"/>
    <property type="match status" value="1"/>
</dbReference>
<comment type="similarity">
    <text evidence="1">Belongs to the sigma-70 factor family. ECF subfamily.</text>
</comment>
<sequence length="198" mass="22291">MISATLQPEAAAATLDTPAPISIDALHAQYSPRIFRFILASVHDRDLAQTLTQDTFLRAWSSMNSDAQFRGESSEATWLTRIALNLVRDHTRTNRFRFWRSVSATAIEASDLSHALAHPDSTNESRLIASQQLTLIWATVSTLSERQRTVFLLRFVEEFELAHIAEITAMPLPTVKTHLYRALAVIRKAHPLNTKEAK</sequence>
<dbReference type="Pfam" id="PF08281">
    <property type="entry name" value="Sigma70_r4_2"/>
    <property type="match status" value="1"/>
</dbReference>
<dbReference type="Pfam" id="PF04542">
    <property type="entry name" value="Sigma70_r2"/>
    <property type="match status" value="1"/>
</dbReference>
<evidence type="ECO:0000256" key="1">
    <source>
        <dbReference type="ARBA" id="ARBA00010641"/>
    </source>
</evidence>
<evidence type="ECO:0000313" key="8">
    <source>
        <dbReference type="EMBL" id="ADW69866.1"/>
    </source>
</evidence>
<dbReference type="CDD" id="cd06171">
    <property type="entry name" value="Sigma70_r4"/>
    <property type="match status" value="1"/>
</dbReference>
<keyword evidence="9" id="KW-1185">Reference proteome</keyword>
<keyword evidence="4" id="KW-0238">DNA-binding</keyword>
<keyword evidence="2" id="KW-0805">Transcription regulation</keyword>
<dbReference type="InterPro" id="IPR039425">
    <property type="entry name" value="RNA_pol_sigma-70-like"/>
</dbReference>
<dbReference type="NCBIfam" id="TIGR02937">
    <property type="entry name" value="sigma70-ECF"/>
    <property type="match status" value="1"/>
</dbReference>
<dbReference type="eggNOG" id="COG1595">
    <property type="taxonomic scope" value="Bacteria"/>
</dbReference>
<protein>
    <submittedName>
        <fullName evidence="8">RNA polymerase, sigma-24 subunit, ECF subfamily</fullName>
    </submittedName>
</protein>
<evidence type="ECO:0000259" key="7">
    <source>
        <dbReference type="Pfam" id="PF08281"/>
    </source>
</evidence>
<keyword evidence="3" id="KW-0731">Sigma factor</keyword>
<dbReference type="PANTHER" id="PTHR43133">
    <property type="entry name" value="RNA POLYMERASE ECF-TYPE SIGMA FACTO"/>
    <property type="match status" value="1"/>
</dbReference>
<evidence type="ECO:0000313" key="9">
    <source>
        <dbReference type="Proteomes" id="UP000000343"/>
    </source>
</evidence>
<accession>E8WYG0</accession>
<gene>
    <name evidence="8" type="ordered locus">AciX9_2843</name>
</gene>
<dbReference type="Gene3D" id="1.10.10.10">
    <property type="entry name" value="Winged helix-like DNA-binding domain superfamily/Winged helix DNA-binding domain"/>
    <property type="match status" value="1"/>
</dbReference>
<dbReference type="GO" id="GO:0006352">
    <property type="term" value="P:DNA-templated transcription initiation"/>
    <property type="evidence" value="ECO:0007669"/>
    <property type="project" value="InterPro"/>
</dbReference>
<dbReference type="InterPro" id="IPR013324">
    <property type="entry name" value="RNA_pol_sigma_r3/r4-like"/>
</dbReference>
<dbReference type="STRING" id="1198114.AciX9_2843"/>
<dbReference type="GO" id="GO:0016987">
    <property type="term" value="F:sigma factor activity"/>
    <property type="evidence" value="ECO:0007669"/>
    <property type="project" value="UniProtKB-KW"/>
</dbReference>
<keyword evidence="5" id="KW-0804">Transcription</keyword>
<dbReference type="SUPFAM" id="SSF88659">
    <property type="entry name" value="Sigma3 and sigma4 domains of RNA polymerase sigma factors"/>
    <property type="match status" value="1"/>
</dbReference>
<dbReference type="KEGG" id="acm:AciX9_2843"/>
<name>E8WYG0_GRATM</name>
<dbReference type="InterPro" id="IPR014284">
    <property type="entry name" value="RNA_pol_sigma-70_dom"/>
</dbReference>
<dbReference type="InterPro" id="IPR036388">
    <property type="entry name" value="WH-like_DNA-bd_sf"/>
</dbReference>
<feature type="domain" description="RNA polymerase sigma-70 region 2" evidence="6">
    <location>
        <begin position="27"/>
        <end position="95"/>
    </location>
</feature>
<dbReference type="GO" id="GO:0003677">
    <property type="term" value="F:DNA binding"/>
    <property type="evidence" value="ECO:0007669"/>
    <property type="project" value="UniProtKB-KW"/>
</dbReference>
<evidence type="ECO:0000256" key="4">
    <source>
        <dbReference type="ARBA" id="ARBA00023125"/>
    </source>
</evidence>
<dbReference type="InterPro" id="IPR013325">
    <property type="entry name" value="RNA_pol_sigma_r2"/>
</dbReference>
<organism evidence="9">
    <name type="scientific">Granulicella tundricola (strain ATCC BAA-1859 / DSM 23138 / MP5ACTX9)</name>
    <dbReference type="NCBI Taxonomy" id="1198114"/>
    <lineage>
        <taxon>Bacteria</taxon>
        <taxon>Pseudomonadati</taxon>
        <taxon>Acidobacteriota</taxon>
        <taxon>Terriglobia</taxon>
        <taxon>Terriglobales</taxon>
        <taxon>Acidobacteriaceae</taxon>
        <taxon>Granulicella</taxon>
    </lineage>
</organism>
<dbReference type="EMBL" id="CP002480">
    <property type="protein sequence ID" value="ADW69866.1"/>
    <property type="molecule type" value="Genomic_DNA"/>
</dbReference>
<dbReference type="PaxDb" id="1198114-AciX9_2843"/>
<evidence type="ECO:0000256" key="5">
    <source>
        <dbReference type="ARBA" id="ARBA00023163"/>
    </source>
</evidence>
<feature type="domain" description="RNA polymerase sigma factor 70 region 4 type 2" evidence="7">
    <location>
        <begin position="135"/>
        <end position="184"/>
    </location>
</feature>
<dbReference type="Gene3D" id="1.10.1740.10">
    <property type="match status" value="1"/>
</dbReference>
<dbReference type="AlphaFoldDB" id="E8WYG0"/>
<proteinExistence type="inferred from homology"/>